<accession>A0A7R8UAS0</accession>
<dbReference type="OrthoDB" id="7477138at2759"/>
<dbReference type="EMBL" id="LR899009">
    <property type="protein sequence ID" value="CAD7077270.1"/>
    <property type="molecule type" value="Genomic_DNA"/>
</dbReference>
<sequence length="365" mass="41655">MANFVVWTCLAVSLCTVAAYSARHRDNNYLLHDTQDQQQQQQVQEVDDEDGLKTGTRSSQLEINFHPLGDFGGGAPANRESVVEAFPFEPHTRPLQPEHRQNEVHPQQQQQHNHHHHLKGQPQRLADDEQRNFKALKDITQATPLFSKYPHFTLPMFSNEPSIDGGINSNNENYEDIDNIYKQDMPEGNYNVHRWGGEDFGEEPTAWSWLNDDVMDNLSDGQKRNAFHAIKRQKSKKRQAKFTPGISVGELYGAMTNLGDFFDNLKNNIDFLEKGELTDEQIQLLDGQHPLTSLKKELSSTSGENDSSWHNNGPHGTAAFIHAIRTYRPSHRIRNLISTVPEGYRGANSHDPNYKWIGLGKRSYF</sequence>
<evidence type="ECO:0000256" key="1">
    <source>
        <dbReference type="SAM" id="MobiDB-lite"/>
    </source>
</evidence>
<dbReference type="AlphaFoldDB" id="A0A7R8UAS0"/>
<feature type="region of interest" description="Disordered" evidence="1">
    <location>
        <begin position="91"/>
        <end position="126"/>
    </location>
</feature>
<keyword evidence="2" id="KW-0732">Signal</keyword>
<keyword evidence="4" id="KW-1185">Reference proteome</keyword>
<protein>
    <submittedName>
        <fullName evidence="3">Uncharacterized protein</fullName>
    </submittedName>
</protein>
<proteinExistence type="predicted"/>
<dbReference type="Proteomes" id="UP000594454">
    <property type="component" value="Chromosome 1"/>
</dbReference>
<gene>
    <name evidence="3" type="ORF">HERILL_LOCUS634</name>
</gene>
<name>A0A7R8UAS0_HERIL</name>
<reference evidence="3 4" key="1">
    <citation type="submission" date="2020-11" db="EMBL/GenBank/DDBJ databases">
        <authorList>
            <person name="Wallbank WR R."/>
            <person name="Pardo Diaz C."/>
            <person name="Kozak K."/>
            <person name="Martin S."/>
            <person name="Jiggins C."/>
            <person name="Moest M."/>
            <person name="Warren A I."/>
            <person name="Generalovic N T."/>
            <person name="Byers J.R.P. K."/>
            <person name="Montejo-Kovacevich G."/>
            <person name="Yen C E."/>
        </authorList>
    </citation>
    <scope>NUCLEOTIDE SEQUENCE [LARGE SCALE GENOMIC DNA]</scope>
</reference>
<evidence type="ECO:0000313" key="4">
    <source>
        <dbReference type="Proteomes" id="UP000594454"/>
    </source>
</evidence>
<feature type="signal peptide" evidence="2">
    <location>
        <begin position="1"/>
        <end position="19"/>
    </location>
</feature>
<organism evidence="3 4">
    <name type="scientific">Hermetia illucens</name>
    <name type="common">Black soldier fly</name>
    <dbReference type="NCBI Taxonomy" id="343691"/>
    <lineage>
        <taxon>Eukaryota</taxon>
        <taxon>Metazoa</taxon>
        <taxon>Ecdysozoa</taxon>
        <taxon>Arthropoda</taxon>
        <taxon>Hexapoda</taxon>
        <taxon>Insecta</taxon>
        <taxon>Pterygota</taxon>
        <taxon>Neoptera</taxon>
        <taxon>Endopterygota</taxon>
        <taxon>Diptera</taxon>
        <taxon>Brachycera</taxon>
        <taxon>Stratiomyomorpha</taxon>
        <taxon>Stratiomyidae</taxon>
        <taxon>Hermetiinae</taxon>
        <taxon>Hermetia</taxon>
    </lineage>
</organism>
<feature type="compositionally biased region" description="Basic and acidic residues" evidence="1">
    <location>
        <begin position="91"/>
        <end position="103"/>
    </location>
</feature>
<feature type="chain" id="PRO_5030907435" evidence="2">
    <location>
        <begin position="20"/>
        <end position="365"/>
    </location>
</feature>
<feature type="region of interest" description="Disordered" evidence="1">
    <location>
        <begin position="295"/>
        <end position="314"/>
    </location>
</feature>
<dbReference type="InParanoid" id="A0A7R8UAS0"/>
<evidence type="ECO:0000256" key="2">
    <source>
        <dbReference type="SAM" id="SignalP"/>
    </source>
</evidence>
<evidence type="ECO:0000313" key="3">
    <source>
        <dbReference type="EMBL" id="CAD7077270.1"/>
    </source>
</evidence>